<sequence length="142" mass="16211">MSNHRTDKFIATYQKLNKENLHLLSDIYAADIHFSDPLHEVDGLADLHQYFAKLYSNVIECTFDISDAVSVGDNAFVYWTMYYRHPKLSNGQQIAVAGHSKLTFTGEKISLHKDYFDVGALLYRHIPILGSIIKYIDNKAAE</sequence>
<comment type="caution">
    <text evidence="2">The sequence shown here is derived from an EMBL/GenBank/DDBJ whole genome shotgun (WGS) entry which is preliminary data.</text>
</comment>
<evidence type="ECO:0000313" key="3">
    <source>
        <dbReference type="Proteomes" id="UP000570493"/>
    </source>
</evidence>
<dbReference type="AlphaFoldDB" id="A0A7Y0DQK9"/>
<reference evidence="2" key="1">
    <citation type="submission" date="2020-04" db="EMBL/GenBank/DDBJ databases">
        <title>Genome Sequencing for Pseudoaltermonas arctica.</title>
        <authorList>
            <person name="Elkins N.S."/>
        </authorList>
    </citation>
    <scope>NUCLEOTIDE SEQUENCE [LARGE SCALE GENOMIC DNA]</scope>
    <source>
        <strain evidence="2">NEC-BIFX-2020_0012</strain>
    </source>
</reference>
<dbReference type="Proteomes" id="UP000570493">
    <property type="component" value="Unassembled WGS sequence"/>
</dbReference>
<feature type="domain" description="SnoaL-like" evidence="1">
    <location>
        <begin position="12"/>
        <end position="112"/>
    </location>
</feature>
<dbReference type="Gene3D" id="3.10.450.50">
    <property type="match status" value="1"/>
</dbReference>
<accession>A0A7Y0DQK9</accession>
<proteinExistence type="predicted"/>
<dbReference type="Pfam" id="PF12680">
    <property type="entry name" value="SnoaL_2"/>
    <property type="match status" value="1"/>
</dbReference>
<dbReference type="RefSeq" id="WP_169018646.1">
    <property type="nucleotide sequence ID" value="NZ_JABBMT010000002.1"/>
</dbReference>
<name>A0A7Y0DQK9_9GAMM</name>
<gene>
    <name evidence="2" type="ORF">HHO47_02700</name>
</gene>
<evidence type="ECO:0000313" key="2">
    <source>
        <dbReference type="EMBL" id="NMM39776.1"/>
    </source>
</evidence>
<evidence type="ECO:0000259" key="1">
    <source>
        <dbReference type="Pfam" id="PF12680"/>
    </source>
</evidence>
<protein>
    <submittedName>
        <fullName evidence="2">Nuclear transport factor 2 family protein</fullName>
    </submittedName>
</protein>
<dbReference type="SUPFAM" id="SSF54427">
    <property type="entry name" value="NTF2-like"/>
    <property type="match status" value="1"/>
</dbReference>
<dbReference type="EMBL" id="JABBMT010000002">
    <property type="protein sequence ID" value="NMM39776.1"/>
    <property type="molecule type" value="Genomic_DNA"/>
</dbReference>
<organism evidence="2 3">
    <name type="scientific">Pseudoalteromonas arctica</name>
    <dbReference type="NCBI Taxonomy" id="394751"/>
    <lineage>
        <taxon>Bacteria</taxon>
        <taxon>Pseudomonadati</taxon>
        <taxon>Pseudomonadota</taxon>
        <taxon>Gammaproteobacteria</taxon>
        <taxon>Alteromonadales</taxon>
        <taxon>Pseudoalteromonadaceae</taxon>
        <taxon>Pseudoalteromonas</taxon>
    </lineage>
</organism>
<dbReference type="InterPro" id="IPR032710">
    <property type="entry name" value="NTF2-like_dom_sf"/>
</dbReference>
<keyword evidence="3" id="KW-1185">Reference proteome</keyword>
<dbReference type="InterPro" id="IPR037401">
    <property type="entry name" value="SnoaL-like"/>
</dbReference>